<dbReference type="Pfam" id="PF04389">
    <property type="entry name" value="Peptidase_M28"/>
    <property type="match status" value="1"/>
</dbReference>
<sequence length="467" mass="50304">MKKKPYLSIALAAGLAVSTLGAQAIYAKPAESSQQVQPFNVFDNKVLNNINVENIYNNIEYLSRTPRVAGTEAEHKAIQYVKEQFESYGFETELQEFTFYGYTAPHTVELKVDGYSGEIKPKSFTYGMDGTASGELVYAGLGQASDFNSVDVTGKIALIQRGSISFADKVLNAAANGAAGVIIFNNAAGDLNGTFGAPNDAYVPAVAITQEVGQALVDKLNNGENLTGSINIEGAEGGTRTSYNVIATKAPTNKNKGKDTILAMGAHHDSVPGAPGANDDASGTAMTLELARVMKDLPTNMEMRFITFGAEELGLIGSRYYVSQLSEEEKNRFVGYFNMDMVGSRDAGHLVINTVDGNQNIVSQTAQASSARLNGEPTPIQMGGSSDHVAFYEGGIASGSFIHRPLEPWYHTPEDTIDKISKEKLQDVAEIIGTAVYDIVRPENQGPKAERGKEQKVPHLYFEQEVK</sequence>
<dbReference type="Gene3D" id="3.50.30.30">
    <property type="match status" value="1"/>
</dbReference>
<dbReference type="SUPFAM" id="SSF53187">
    <property type="entry name" value="Zn-dependent exopeptidases"/>
    <property type="match status" value="1"/>
</dbReference>
<dbReference type="OrthoDB" id="9762302at2"/>
<dbReference type="SUPFAM" id="SSF52025">
    <property type="entry name" value="PA domain"/>
    <property type="match status" value="1"/>
</dbReference>
<evidence type="ECO:0000259" key="3">
    <source>
        <dbReference type="Pfam" id="PF02225"/>
    </source>
</evidence>
<keyword evidence="2" id="KW-0732">Signal</keyword>
<feature type="signal peptide" evidence="2">
    <location>
        <begin position="1"/>
        <end position="24"/>
    </location>
</feature>
<dbReference type="Pfam" id="PF02225">
    <property type="entry name" value="PA"/>
    <property type="match status" value="1"/>
</dbReference>
<feature type="region of interest" description="Disordered" evidence="1">
    <location>
        <begin position="442"/>
        <end position="467"/>
    </location>
</feature>
<gene>
    <name evidence="5" type="ORF">EJA10_03000</name>
</gene>
<dbReference type="GO" id="GO:0004180">
    <property type="term" value="F:carboxypeptidase activity"/>
    <property type="evidence" value="ECO:0007669"/>
    <property type="project" value="TreeGrafter"/>
</dbReference>
<accession>A0A3R9F4X1</accession>
<evidence type="ECO:0000313" key="6">
    <source>
        <dbReference type="Proteomes" id="UP000279911"/>
    </source>
</evidence>
<organism evidence="5 6">
    <name type="scientific">Mesobacillus subterraneus</name>
    <dbReference type="NCBI Taxonomy" id="285983"/>
    <lineage>
        <taxon>Bacteria</taxon>
        <taxon>Bacillati</taxon>
        <taxon>Bacillota</taxon>
        <taxon>Bacilli</taxon>
        <taxon>Bacillales</taxon>
        <taxon>Bacillaceae</taxon>
        <taxon>Mesobacillus</taxon>
    </lineage>
</organism>
<evidence type="ECO:0000313" key="5">
    <source>
        <dbReference type="EMBL" id="RSD29091.1"/>
    </source>
</evidence>
<dbReference type="PANTHER" id="PTHR10404">
    <property type="entry name" value="N-ACETYLATED-ALPHA-LINKED ACIDIC DIPEPTIDASE"/>
    <property type="match status" value="1"/>
</dbReference>
<dbReference type="Proteomes" id="UP000279911">
    <property type="component" value="Unassembled WGS sequence"/>
</dbReference>
<dbReference type="EMBL" id="RSFW01000003">
    <property type="protein sequence ID" value="RSD29091.1"/>
    <property type="molecule type" value="Genomic_DNA"/>
</dbReference>
<proteinExistence type="predicted"/>
<dbReference type="Gene3D" id="3.40.630.10">
    <property type="entry name" value="Zn peptidases"/>
    <property type="match status" value="1"/>
</dbReference>
<dbReference type="RefSeq" id="WP_125478523.1">
    <property type="nucleotide sequence ID" value="NZ_RSFW01000003.1"/>
</dbReference>
<feature type="compositionally biased region" description="Basic and acidic residues" evidence="1">
    <location>
        <begin position="448"/>
        <end position="467"/>
    </location>
</feature>
<dbReference type="CDD" id="cd02133">
    <property type="entry name" value="PA_C5a_like"/>
    <property type="match status" value="1"/>
</dbReference>
<name>A0A3R9F4X1_9BACI</name>
<dbReference type="InterPro" id="IPR003137">
    <property type="entry name" value="PA_domain"/>
</dbReference>
<feature type="domain" description="Peptidase M28" evidence="4">
    <location>
        <begin position="244"/>
        <end position="434"/>
    </location>
</feature>
<evidence type="ECO:0000256" key="1">
    <source>
        <dbReference type="SAM" id="MobiDB-lite"/>
    </source>
</evidence>
<reference evidence="6" key="1">
    <citation type="submission" date="2018-12" db="EMBL/GenBank/DDBJ databases">
        <title>Bacillus chawlae sp. nov., Bacillus glennii sp. nov., and Bacillus saganii sp. nov. Isolated from the Vehicle Assembly Building at Kennedy Space Center where the Viking Spacecraft were Assembled.</title>
        <authorList>
            <person name="Seuylemezian A."/>
            <person name="Vaishampayan P."/>
        </authorList>
    </citation>
    <scope>NUCLEOTIDE SEQUENCE [LARGE SCALE GENOMIC DNA]</scope>
    <source>
        <strain evidence="6">DSM 13966</strain>
    </source>
</reference>
<feature type="chain" id="PRO_5039120671" evidence="2">
    <location>
        <begin position="25"/>
        <end position="467"/>
    </location>
</feature>
<feature type="domain" description="PA" evidence="3">
    <location>
        <begin position="133"/>
        <end position="216"/>
    </location>
</feature>
<evidence type="ECO:0000256" key="2">
    <source>
        <dbReference type="SAM" id="SignalP"/>
    </source>
</evidence>
<dbReference type="PANTHER" id="PTHR10404:SF46">
    <property type="entry name" value="VACUOLAR PROTEIN SORTING-ASSOCIATED PROTEIN 70"/>
    <property type="match status" value="1"/>
</dbReference>
<evidence type="ECO:0000259" key="4">
    <source>
        <dbReference type="Pfam" id="PF04389"/>
    </source>
</evidence>
<comment type="caution">
    <text evidence="5">The sequence shown here is derived from an EMBL/GenBank/DDBJ whole genome shotgun (WGS) entry which is preliminary data.</text>
</comment>
<dbReference type="InterPro" id="IPR046450">
    <property type="entry name" value="PA_dom_sf"/>
</dbReference>
<dbReference type="InterPro" id="IPR007484">
    <property type="entry name" value="Peptidase_M28"/>
</dbReference>
<protein>
    <submittedName>
        <fullName evidence="5">M28 family peptidase</fullName>
    </submittedName>
</protein>
<dbReference type="AlphaFoldDB" id="A0A3R9F4X1"/>
<dbReference type="InterPro" id="IPR039373">
    <property type="entry name" value="Peptidase_M28B"/>
</dbReference>